<proteinExistence type="predicted"/>
<dbReference type="EMBL" id="CAJNOL010000592">
    <property type="protein sequence ID" value="CAF1129568.1"/>
    <property type="molecule type" value="Genomic_DNA"/>
</dbReference>
<reference evidence="1" key="1">
    <citation type="submission" date="2021-02" db="EMBL/GenBank/DDBJ databases">
        <authorList>
            <person name="Nowell W R."/>
        </authorList>
    </citation>
    <scope>NUCLEOTIDE SEQUENCE</scope>
</reference>
<comment type="caution">
    <text evidence="1">The sequence shown here is derived from an EMBL/GenBank/DDBJ whole genome shotgun (WGS) entry which is preliminary data.</text>
</comment>
<organism evidence="1 2">
    <name type="scientific">Rotaria sordida</name>
    <dbReference type="NCBI Taxonomy" id="392033"/>
    <lineage>
        <taxon>Eukaryota</taxon>
        <taxon>Metazoa</taxon>
        <taxon>Spiralia</taxon>
        <taxon>Gnathifera</taxon>
        <taxon>Rotifera</taxon>
        <taxon>Eurotatoria</taxon>
        <taxon>Bdelloidea</taxon>
        <taxon>Philodinida</taxon>
        <taxon>Philodinidae</taxon>
        <taxon>Rotaria</taxon>
    </lineage>
</organism>
<dbReference type="Proteomes" id="UP000663870">
    <property type="component" value="Unassembled WGS sequence"/>
</dbReference>
<evidence type="ECO:0000313" key="1">
    <source>
        <dbReference type="EMBL" id="CAF1129568.1"/>
    </source>
</evidence>
<protein>
    <submittedName>
        <fullName evidence="1">Uncharacterized protein</fullName>
    </submittedName>
</protein>
<sequence>MVDCWLKILKCVRFAAAAAIVLSLPDFLFEVYQSEFVIDSLVRSSYDPAYRHSISADEHKLFRFVYLLLTCSSKSPLSSPVYLHNRHLTGRL</sequence>
<accession>A0A814R632</accession>
<gene>
    <name evidence="1" type="ORF">JXQ802_LOCUS20630</name>
</gene>
<keyword evidence="2" id="KW-1185">Reference proteome</keyword>
<dbReference type="AlphaFoldDB" id="A0A814R632"/>
<evidence type="ECO:0000313" key="2">
    <source>
        <dbReference type="Proteomes" id="UP000663870"/>
    </source>
</evidence>
<name>A0A814R632_9BILA</name>